<accession>A0AAW1U898</accession>
<dbReference type="AlphaFoldDB" id="A0AAW1U898"/>
<dbReference type="Proteomes" id="UP001431783">
    <property type="component" value="Unassembled WGS sequence"/>
</dbReference>
<reference evidence="1 2" key="1">
    <citation type="submission" date="2023-03" db="EMBL/GenBank/DDBJ databases">
        <title>Genome insight into feeding habits of ladybird beetles.</title>
        <authorList>
            <person name="Li H.-S."/>
            <person name="Huang Y.-H."/>
            <person name="Pang H."/>
        </authorList>
    </citation>
    <scope>NUCLEOTIDE SEQUENCE [LARGE SCALE GENOMIC DNA]</scope>
    <source>
        <strain evidence="1">SYSU_2023b</strain>
        <tissue evidence="1">Whole body</tissue>
    </source>
</reference>
<comment type="caution">
    <text evidence="1">The sequence shown here is derived from an EMBL/GenBank/DDBJ whole genome shotgun (WGS) entry which is preliminary data.</text>
</comment>
<organism evidence="1 2">
    <name type="scientific">Henosepilachna vigintioctopunctata</name>
    <dbReference type="NCBI Taxonomy" id="420089"/>
    <lineage>
        <taxon>Eukaryota</taxon>
        <taxon>Metazoa</taxon>
        <taxon>Ecdysozoa</taxon>
        <taxon>Arthropoda</taxon>
        <taxon>Hexapoda</taxon>
        <taxon>Insecta</taxon>
        <taxon>Pterygota</taxon>
        <taxon>Neoptera</taxon>
        <taxon>Endopterygota</taxon>
        <taxon>Coleoptera</taxon>
        <taxon>Polyphaga</taxon>
        <taxon>Cucujiformia</taxon>
        <taxon>Coccinelloidea</taxon>
        <taxon>Coccinellidae</taxon>
        <taxon>Epilachninae</taxon>
        <taxon>Epilachnini</taxon>
        <taxon>Henosepilachna</taxon>
    </lineage>
</organism>
<evidence type="ECO:0000313" key="1">
    <source>
        <dbReference type="EMBL" id="KAK9879957.1"/>
    </source>
</evidence>
<keyword evidence="2" id="KW-1185">Reference proteome</keyword>
<evidence type="ECO:0000313" key="2">
    <source>
        <dbReference type="Proteomes" id="UP001431783"/>
    </source>
</evidence>
<protein>
    <submittedName>
        <fullName evidence="1">Uncharacterized protein</fullName>
    </submittedName>
</protein>
<gene>
    <name evidence="1" type="ORF">WA026_008467</name>
</gene>
<name>A0AAW1U898_9CUCU</name>
<dbReference type="SUPFAM" id="SSF56219">
    <property type="entry name" value="DNase I-like"/>
    <property type="match status" value="1"/>
</dbReference>
<dbReference type="InterPro" id="IPR036691">
    <property type="entry name" value="Endo/exonu/phosph_ase_sf"/>
</dbReference>
<proteinExistence type="predicted"/>
<dbReference type="EMBL" id="JARQZJ010000063">
    <property type="protein sequence ID" value="KAK9879957.1"/>
    <property type="molecule type" value="Genomic_DNA"/>
</dbReference>
<sequence>MIASTATDDPYSRVATSKPTRVFTNIRGKTLISQIDYIIASTNTQIHSKDVVETHFSDHRLVWLKCFIGNPETIELKTVNSMVEFCDIFKFDDVNYCFQHFVNVISDIIEKCCPSLKHEIVIMWNGLPPK</sequence>